<organism evidence="3 4">
    <name type="scientific">Cichlidogyrus casuarinus</name>
    <dbReference type="NCBI Taxonomy" id="1844966"/>
    <lineage>
        <taxon>Eukaryota</taxon>
        <taxon>Metazoa</taxon>
        <taxon>Spiralia</taxon>
        <taxon>Lophotrochozoa</taxon>
        <taxon>Platyhelminthes</taxon>
        <taxon>Monogenea</taxon>
        <taxon>Monopisthocotylea</taxon>
        <taxon>Dactylogyridea</taxon>
        <taxon>Ancyrocephalidae</taxon>
        <taxon>Cichlidogyrus</taxon>
    </lineage>
</organism>
<proteinExistence type="predicted"/>
<dbReference type="Pfam" id="PF00773">
    <property type="entry name" value="RNB"/>
    <property type="match status" value="1"/>
</dbReference>
<accession>A0ABD2Q4D9</accession>
<dbReference type="PANTHER" id="PTHR23355">
    <property type="entry name" value="RIBONUCLEASE"/>
    <property type="match status" value="1"/>
</dbReference>
<evidence type="ECO:0000313" key="4">
    <source>
        <dbReference type="Proteomes" id="UP001626550"/>
    </source>
</evidence>
<evidence type="ECO:0000259" key="2">
    <source>
        <dbReference type="Pfam" id="PF17877"/>
    </source>
</evidence>
<dbReference type="InterPro" id="IPR001900">
    <property type="entry name" value="RNase_II/R"/>
</dbReference>
<comment type="caution">
    <text evidence="3">The sequence shown here is derived from an EMBL/GenBank/DDBJ whole genome shotgun (WGS) entry which is preliminary data.</text>
</comment>
<dbReference type="SUPFAM" id="SSF50249">
    <property type="entry name" value="Nucleic acid-binding proteins"/>
    <property type="match status" value="1"/>
</dbReference>
<protein>
    <submittedName>
        <fullName evidence="3">DIS3-like exonuclease 2</fullName>
    </submittedName>
</protein>
<dbReference type="Gene3D" id="2.40.50.140">
    <property type="entry name" value="Nucleic acid-binding proteins"/>
    <property type="match status" value="1"/>
</dbReference>
<evidence type="ECO:0000259" key="1">
    <source>
        <dbReference type="Pfam" id="PF00773"/>
    </source>
</evidence>
<sequence>MLVLLNMLTKTMNPAEYICMCGADPDDFYTHHYALNMRFYTHFTSPIRRFADVIVHRQLAKTLMEDAVQENKYELAEWWASTTYKDVKIEQLKSWADNCNVRRTEAREASEESADLFYTLFIKSLESTTELCSVVGVLDQSIDVLILSNGIRKRVYLKELGLVSYDHVPSDLTDESKNVVASIGKLFLQWKRPEPSQTENTYQVQCGCFSTEVQLFSVFRCIVSVHESHNIDNNKDPLEMPRLKVIFYFEKITSFV</sequence>
<evidence type="ECO:0000313" key="3">
    <source>
        <dbReference type="EMBL" id="KAL3314268.1"/>
    </source>
</evidence>
<keyword evidence="4" id="KW-1185">Reference proteome</keyword>
<reference evidence="3 4" key="1">
    <citation type="submission" date="2024-11" db="EMBL/GenBank/DDBJ databases">
        <title>Adaptive evolution of stress response genes in parasites aligns with host niche diversity.</title>
        <authorList>
            <person name="Hahn C."/>
            <person name="Resl P."/>
        </authorList>
    </citation>
    <scope>NUCLEOTIDE SEQUENCE [LARGE SCALE GENOMIC DNA]</scope>
    <source>
        <strain evidence="3">EGGRZ-B1_66</strain>
        <tissue evidence="3">Body</tissue>
    </source>
</reference>
<dbReference type="InterPro" id="IPR041093">
    <property type="entry name" value="Dis3l2-like_C"/>
</dbReference>
<dbReference type="AlphaFoldDB" id="A0ABD2Q4D9"/>
<dbReference type="InterPro" id="IPR050180">
    <property type="entry name" value="RNR_Ribonuclease"/>
</dbReference>
<feature type="domain" description="DIS3L2 C-terminal" evidence="2">
    <location>
        <begin position="130"/>
        <end position="200"/>
    </location>
</feature>
<dbReference type="PANTHER" id="PTHR23355:SF9">
    <property type="entry name" value="DIS3-LIKE EXONUCLEASE 2"/>
    <property type="match status" value="1"/>
</dbReference>
<feature type="domain" description="RNB" evidence="1">
    <location>
        <begin position="5"/>
        <end position="64"/>
    </location>
</feature>
<dbReference type="EMBL" id="JBJKFK010001049">
    <property type="protein sequence ID" value="KAL3314268.1"/>
    <property type="molecule type" value="Genomic_DNA"/>
</dbReference>
<dbReference type="Pfam" id="PF17877">
    <property type="entry name" value="Dis3l2_C_term"/>
    <property type="match status" value="1"/>
</dbReference>
<dbReference type="InterPro" id="IPR012340">
    <property type="entry name" value="NA-bd_OB-fold"/>
</dbReference>
<name>A0ABD2Q4D9_9PLAT</name>
<dbReference type="PROSITE" id="PS01175">
    <property type="entry name" value="RIBONUCLEASE_II"/>
    <property type="match status" value="1"/>
</dbReference>
<gene>
    <name evidence="3" type="primary">DIS3L2_2</name>
    <name evidence="3" type="ORF">Ciccas_007114</name>
</gene>
<dbReference type="InterPro" id="IPR022966">
    <property type="entry name" value="RNase_II/R_CS"/>
</dbReference>
<dbReference type="Proteomes" id="UP001626550">
    <property type="component" value="Unassembled WGS sequence"/>
</dbReference>